<evidence type="ECO:0000256" key="2">
    <source>
        <dbReference type="ARBA" id="ARBA00044777"/>
    </source>
</evidence>
<name>A0A6N2YL47_CLOSY</name>
<keyword evidence="1 3" id="KW-0159">Chromosome partition</keyword>
<sequence length="267" mass="31138">MGISYKLENFEGPLDLLLHLIEKNKVSIYDIPIVLITQQYLDYVSRMEEENLDIVSEFLVMAATLIDIKSRMLLPVEESEEEDEEDPRAELVRRLLEYKTYKYMAMELEEREQDAMRHLFKEPTIPREVAKYEPPVNLDSLLDGLTLAKLQKIFDSVMKRKEDKIDPVRSSFGTIKKEPVSLEQKIGSVMMYARAHRTFSFRQILEKQTGRLEVVVTFLAVLELMKMGKIALTQEALFDDMYIETLEPEGEEGELKLDGLEDFEEQE</sequence>
<accession>A0A6N2YL47</accession>
<evidence type="ECO:0000313" key="4">
    <source>
        <dbReference type="EMBL" id="VYT66340.1"/>
    </source>
</evidence>
<comment type="subcellular location">
    <subcellularLocation>
        <location evidence="3">Cytoplasm</location>
    </subcellularLocation>
    <text evidence="3">Associated with two foci at the outer edges of the nucleoid region in young cells, and at four foci within both cell halves in older cells.</text>
</comment>
<dbReference type="GO" id="GO:0051301">
    <property type="term" value="P:cell division"/>
    <property type="evidence" value="ECO:0007669"/>
    <property type="project" value="UniProtKB-KW"/>
</dbReference>
<evidence type="ECO:0000256" key="1">
    <source>
        <dbReference type="ARBA" id="ARBA00022829"/>
    </source>
</evidence>
<dbReference type="AlphaFoldDB" id="A0A6N2YL47"/>
<reference evidence="4" key="1">
    <citation type="submission" date="2019-11" db="EMBL/GenBank/DDBJ databases">
        <authorList>
            <person name="Feng L."/>
        </authorList>
    </citation>
    <scope>NUCLEOTIDE SEQUENCE</scope>
    <source>
        <strain evidence="4">CsymbiosumLFYP84</strain>
    </source>
</reference>
<dbReference type="RefSeq" id="WP_156684224.1">
    <property type="nucleotide sequence ID" value="NZ_CACRUA010000001.1"/>
</dbReference>
<dbReference type="InterPro" id="IPR003768">
    <property type="entry name" value="ScpA"/>
</dbReference>
<keyword evidence="3" id="KW-0131">Cell cycle</keyword>
<dbReference type="Pfam" id="PF02616">
    <property type="entry name" value="SMC_ScpA"/>
    <property type="match status" value="1"/>
</dbReference>
<protein>
    <recommendedName>
        <fullName evidence="2 3">Segregation and condensation protein A</fullName>
    </recommendedName>
</protein>
<dbReference type="PANTHER" id="PTHR33969:SF2">
    <property type="entry name" value="SEGREGATION AND CONDENSATION PROTEIN A"/>
    <property type="match status" value="1"/>
</dbReference>
<dbReference type="GO" id="GO:0007059">
    <property type="term" value="P:chromosome segregation"/>
    <property type="evidence" value="ECO:0007669"/>
    <property type="project" value="UniProtKB-UniRule"/>
</dbReference>
<comment type="function">
    <text evidence="3">Participates in chromosomal partition during cell division. May act via the formation of a condensin-like complex containing Smc and ScpB that pull DNA away from mid-cell into both cell halves.</text>
</comment>
<dbReference type="InterPro" id="IPR023093">
    <property type="entry name" value="ScpA-like_C"/>
</dbReference>
<gene>
    <name evidence="4" type="primary">scpA_1</name>
    <name evidence="3" type="synonym">scpA</name>
    <name evidence="4" type="ORF">CSLFYP84_00154</name>
</gene>
<dbReference type="HAMAP" id="MF_01805">
    <property type="entry name" value="ScpA"/>
    <property type="match status" value="1"/>
</dbReference>
<dbReference type="PANTHER" id="PTHR33969">
    <property type="entry name" value="SEGREGATION AND CONDENSATION PROTEIN A"/>
    <property type="match status" value="1"/>
</dbReference>
<dbReference type="Gene3D" id="6.10.250.2410">
    <property type="match status" value="1"/>
</dbReference>
<keyword evidence="3" id="KW-0963">Cytoplasm</keyword>
<keyword evidence="3" id="KW-0132">Cell division</keyword>
<proteinExistence type="inferred from homology"/>
<organism evidence="4">
    <name type="scientific">Clostridium symbiosum</name>
    <name type="common">Bacteroides symbiosus</name>
    <dbReference type="NCBI Taxonomy" id="1512"/>
    <lineage>
        <taxon>Bacteria</taxon>
        <taxon>Bacillati</taxon>
        <taxon>Bacillota</taxon>
        <taxon>Clostridia</taxon>
        <taxon>Lachnospirales</taxon>
        <taxon>Lachnospiraceae</taxon>
        <taxon>Otoolea</taxon>
    </lineage>
</organism>
<dbReference type="EMBL" id="CACRUA010000001">
    <property type="protein sequence ID" value="VYT66340.1"/>
    <property type="molecule type" value="Genomic_DNA"/>
</dbReference>
<dbReference type="GO" id="GO:0006260">
    <property type="term" value="P:DNA replication"/>
    <property type="evidence" value="ECO:0007669"/>
    <property type="project" value="UniProtKB-UniRule"/>
</dbReference>
<comment type="similarity">
    <text evidence="3">Belongs to the ScpA family.</text>
</comment>
<dbReference type="GO" id="GO:0005737">
    <property type="term" value="C:cytoplasm"/>
    <property type="evidence" value="ECO:0007669"/>
    <property type="project" value="UniProtKB-SubCell"/>
</dbReference>
<dbReference type="Gene3D" id="1.10.10.580">
    <property type="entry name" value="Structural maintenance of chromosome 1. Chain E"/>
    <property type="match status" value="1"/>
</dbReference>
<comment type="subunit">
    <text evidence="3">Component of a cohesin-like complex composed of ScpA, ScpB and the Smc homodimer, in which ScpA and ScpB bind to the head domain of Smc. The presence of the three proteins is required for the association of the complex with DNA.</text>
</comment>
<evidence type="ECO:0000256" key="3">
    <source>
        <dbReference type="HAMAP-Rule" id="MF_01805"/>
    </source>
</evidence>